<proteinExistence type="predicted"/>
<feature type="transmembrane region" description="Helical" evidence="2">
    <location>
        <begin position="88"/>
        <end position="113"/>
    </location>
</feature>
<keyword evidence="2" id="KW-0472">Membrane</keyword>
<dbReference type="Proteomes" id="UP000635606">
    <property type="component" value="Unassembled WGS sequence"/>
</dbReference>
<evidence type="ECO:0000313" key="4">
    <source>
        <dbReference type="Proteomes" id="UP000635606"/>
    </source>
</evidence>
<evidence type="ECO:0000256" key="1">
    <source>
        <dbReference type="SAM" id="MobiDB-lite"/>
    </source>
</evidence>
<comment type="caution">
    <text evidence="3">The sequence shown here is derived from an EMBL/GenBank/DDBJ whole genome shotgun (WGS) entry which is preliminary data.</text>
</comment>
<organism evidence="3 4">
    <name type="scientific">Virgisporangium ochraceum</name>
    <dbReference type="NCBI Taxonomy" id="65505"/>
    <lineage>
        <taxon>Bacteria</taxon>
        <taxon>Bacillati</taxon>
        <taxon>Actinomycetota</taxon>
        <taxon>Actinomycetes</taxon>
        <taxon>Micromonosporales</taxon>
        <taxon>Micromonosporaceae</taxon>
        <taxon>Virgisporangium</taxon>
    </lineage>
</organism>
<protein>
    <recommendedName>
        <fullName evidence="5">Sensor histidine kinase</fullName>
    </recommendedName>
</protein>
<keyword evidence="2" id="KW-0812">Transmembrane</keyword>
<accession>A0A8J4A2Z3</accession>
<evidence type="ECO:0008006" key="5">
    <source>
        <dbReference type="Google" id="ProtNLM"/>
    </source>
</evidence>
<keyword evidence="4" id="KW-1185">Reference proteome</keyword>
<evidence type="ECO:0000313" key="3">
    <source>
        <dbReference type="EMBL" id="GIJ72900.1"/>
    </source>
</evidence>
<feature type="transmembrane region" description="Helical" evidence="2">
    <location>
        <begin position="57"/>
        <end position="76"/>
    </location>
</feature>
<evidence type="ECO:0000256" key="2">
    <source>
        <dbReference type="SAM" id="Phobius"/>
    </source>
</evidence>
<name>A0A8J4A2Z3_9ACTN</name>
<feature type="transmembrane region" description="Helical" evidence="2">
    <location>
        <begin position="26"/>
        <end position="45"/>
    </location>
</feature>
<feature type="region of interest" description="Disordered" evidence="1">
    <location>
        <begin position="159"/>
        <end position="178"/>
    </location>
</feature>
<dbReference type="AlphaFoldDB" id="A0A8J4A2Z3"/>
<reference evidence="3" key="1">
    <citation type="submission" date="2021-01" db="EMBL/GenBank/DDBJ databases">
        <title>Whole genome shotgun sequence of Virgisporangium ochraceum NBRC 16418.</title>
        <authorList>
            <person name="Komaki H."/>
            <person name="Tamura T."/>
        </authorList>
    </citation>
    <scope>NUCLEOTIDE SEQUENCE</scope>
    <source>
        <strain evidence="3">NBRC 16418</strain>
    </source>
</reference>
<gene>
    <name evidence="3" type="ORF">Voc01_078170</name>
</gene>
<sequence length="178" mass="19504">MSTPDRTTATTPAPYAAVMAFVRRPLLWDVVFYLALVGLTWFAGGNHDPVTGKDFEGPAYLLSALIVLPFAGRRYFPMTALVISNGAHMFYMAVGYHMDLVWWGPVIGLYFVVAHRPRWMAVIGSVLTFTTTTWSGTNYDLVPMHILVVQNRAATARAGGARAAGRRRGAGADRPRTA</sequence>
<keyword evidence="2" id="KW-1133">Transmembrane helix</keyword>
<dbReference type="RefSeq" id="WP_203932725.1">
    <property type="nucleotide sequence ID" value="NZ_BOPH01000105.1"/>
</dbReference>
<dbReference type="EMBL" id="BOPH01000105">
    <property type="protein sequence ID" value="GIJ72900.1"/>
    <property type="molecule type" value="Genomic_DNA"/>
</dbReference>